<evidence type="ECO:0000313" key="1">
    <source>
        <dbReference type="EMBL" id="MTB71359.1"/>
    </source>
</evidence>
<accession>A0A6I3IRQ2</accession>
<organism evidence="1 2">
    <name type="scientific">Arsenicicoccus cauae</name>
    <dbReference type="NCBI Taxonomy" id="2663847"/>
    <lineage>
        <taxon>Bacteria</taxon>
        <taxon>Bacillati</taxon>
        <taxon>Actinomycetota</taxon>
        <taxon>Actinomycetes</taxon>
        <taxon>Micrococcales</taxon>
        <taxon>Intrasporangiaceae</taxon>
        <taxon>Arsenicicoccus</taxon>
    </lineage>
</organism>
<reference evidence="1 2" key="1">
    <citation type="submission" date="2019-11" db="EMBL/GenBank/DDBJ databases">
        <title>Whole genome sequencing identifies a novel species of the genus Arsenicicoccus isolated from human blood.</title>
        <authorList>
            <person name="Jeong J.H."/>
            <person name="Kweon O.J."/>
            <person name="Kim H.R."/>
            <person name="Kim T.-H."/>
            <person name="Ha S.-M."/>
            <person name="Lee M.-K."/>
        </authorList>
    </citation>
    <scope>NUCLEOTIDE SEQUENCE [LARGE SCALE GENOMIC DNA]</scope>
    <source>
        <strain evidence="1 2">MKL-02</strain>
    </source>
</reference>
<sequence length="70" mass="7460">MARERSEAEWQALAVDRASALGVDAWTVAEAVHAGNKMPRAEVDAEGYWLPVLARIDALAAAVNEADEPG</sequence>
<evidence type="ECO:0000313" key="2">
    <source>
        <dbReference type="Proteomes" id="UP000431092"/>
    </source>
</evidence>
<gene>
    <name evidence="1" type="ORF">GGG17_05120</name>
</gene>
<name>A0A6I3IRQ2_9MICO</name>
<dbReference type="AlphaFoldDB" id="A0A6I3IRQ2"/>
<proteinExistence type="predicted"/>
<dbReference type="RefSeq" id="WP_154592700.1">
    <property type="nucleotide sequence ID" value="NZ_WLVL01000019.1"/>
</dbReference>
<keyword evidence="2" id="KW-1185">Reference proteome</keyword>
<protein>
    <submittedName>
        <fullName evidence="1">Uncharacterized protein</fullName>
    </submittedName>
</protein>
<dbReference type="EMBL" id="WLVL01000019">
    <property type="protein sequence ID" value="MTB71359.1"/>
    <property type="molecule type" value="Genomic_DNA"/>
</dbReference>
<comment type="caution">
    <text evidence="1">The sequence shown here is derived from an EMBL/GenBank/DDBJ whole genome shotgun (WGS) entry which is preliminary data.</text>
</comment>
<dbReference type="Proteomes" id="UP000431092">
    <property type="component" value="Unassembled WGS sequence"/>
</dbReference>